<reference evidence="1 2" key="1">
    <citation type="journal article" date="2015" name="Genome Biol. Evol.">
        <title>Comparative Genomics of a Bacterivorous Green Alga Reveals Evolutionary Causalities and Consequences of Phago-Mixotrophic Mode of Nutrition.</title>
        <authorList>
            <person name="Burns J.A."/>
            <person name="Paasch A."/>
            <person name="Narechania A."/>
            <person name="Kim E."/>
        </authorList>
    </citation>
    <scope>NUCLEOTIDE SEQUENCE [LARGE SCALE GENOMIC DNA]</scope>
    <source>
        <strain evidence="1 2">PLY_AMNH</strain>
    </source>
</reference>
<gene>
    <name evidence="1" type="ORF">CYMTET_10414</name>
</gene>
<evidence type="ECO:0000313" key="1">
    <source>
        <dbReference type="EMBL" id="KAK3281818.1"/>
    </source>
</evidence>
<proteinExistence type="predicted"/>
<keyword evidence="2" id="KW-1185">Reference proteome</keyword>
<evidence type="ECO:0000313" key="2">
    <source>
        <dbReference type="Proteomes" id="UP001190700"/>
    </source>
</evidence>
<accession>A0AAE0GPG1</accession>
<comment type="caution">
    <text evidence="1">The sequence shown here is derived from an EMBL/GenBank/DDBJ whole genome shotgun (WGS) entry which is preliminary data.</text>
</comment>
<protein>
    <submittedName>
        <fullName evidence="1">Uncharacterized protein</fullName>
    </submittedName>
</protein>
<organism evidence="1 2">
    <name type="scientific">Cymbomonas tetramitiformis</name>
    <dbReference type="NCBI Taxonomy" id="36881"/>
    <lineage>
        <taxon>Eukaryota</taxon>
        <taxon>Viridiplantae</taxon>
        <taxon>Chlorophyta</taxon>
        <taxon>Pyramimonadophyceae</taxon>
        <taxon>Pyramimonadales</taxon>
        <taxon>Pyramimonadaceae</taxon>
        <taxon>Cymbomonas</taxon>
    </lineage>
</organism>
<dbReference type="AlphaFoldDB" id="A0AAE0GPG1"/>
<dbReference type="Proteomes" id="UP001190700">
    <property type="component" value="Unassembled WGS sequence"/>
</dbReference>
<sequence length="120" mass="12074">MGSGAVGETGVGGPAVAEGVLVILLGAAGGGIEGELVGAPVVPFSPRLMGPSYRHLLGVAERIDRGLLFHRPGVFSDGVAVQTGQRKSASSASCVLTVVICWVKQSELEVEVSSATSGED</sequence>
<dbReference type="EMBL" id="LGRX02003694">
    <property type="protein sequence ID" value="KAK3281818.1"/>
    <property type="molecule type" value="Genomic_DNA"/>
</dbReference>
<name>A0AAE0GPG1_9CHLO</name>